<evidence type="ECO:0000256" key="1">
    <source>
        <dbReference type="ARBA" id="ARBA00004123"/>
    </source>
</evidence>
<keyword evidence="3" id="KW-0804">Transcription</keyword>
<protein>
    <recommendedName>
        <fullName evidence="8">Transcriptional coactivator Hfi1/Transcriptional adapter 1</fullName>
    </recommendedName>
</protein>
<name>A0A834ZDQ7_TETSI</name>
<evidence type="ECO:0008006" key="8">
    <source>
        <dbReference type="Google" id="ProtNLM"/>
    </source>
</evidence>
<comment type="caution">
    <text evidence="6">The sequence shown here is derived from an EMBL/GenBank/DDBJ whole genome shotgun (WGS) entry which is preliminary data.</text>
</comment>
<dbReference type="OMA" id="IINGMWP"/>
<evidence type="ECO:0000256" key="3">
    <source>
        <dbReference type="ARBA" id="ARBA00023163"/>
    </source>
</evidence>
<dbReference type="AlphaFoldDB" id="A0A834ZDQ7"/>
<gene>
    <name evidence="6" type="ORF">HHK36_013564</name>
</gene>
<dbReference type="CDD" id="cd22933">
    <property type="entry name" value="HFD_HFI1"/>
    <property type="match status" value="1"/>
</dbReference>
<proteinExistence type="predicted"/>
<dbReference type="EMBL" id="JABCRI010000009">
    <property type="protein sequence ID" value="KAF8400267.1"/>
    <property type="molecule type" value="Genomic_DNA"/>
</dbReference>
<evidence type="ECO:0000256" key="4">
    <source>
        <dbReference type="ARBA" id="ARBA00023242"/>
    </source>
</evidence>
<dbReference type="GO" id="GO:0006357">
    <property type="term" value="P:regulation of transcription by RNA polymerase II"/>
    <property type="evidence" value="ECO:0007669"/>
    <property type="project" value="TreeGrafter"/>
</dbReference>
<accession>A0A834ZDQ7</accession>
<dbReference type="GO" id="GO:0003713">
    <property type="term" value="F:transcription coactivator activity"/>
    <property type="evidence" value="ECO:0007669"/>
    <property type="project" value="TreeGrafter"/>
</dbReference>
<sequence>MQSSQDHSRINLADLKALIVKKLGLERSNRYFYYLNKLLSQKLSKSEFNKLCYRTLGRENLPLHNQFIQSILKNACHAKVPPPIHEKEVPKSLRAIGKISPSREDGYQKSSPSPTPPIWSNGDMLPMPPRKARSVIHDWRLRDRPSPLGSNGKTDFASHQSTATDDRSIKVIMENGDLTPCDFQRPVHHQQGLAEQPENEREVLLQHPAKLPQIKRSLDGPVSVHSEGQTKGVVVEDGEEMEHSKKSNSTRSPLCAPLGLPFCSASVGGARRALPVASSSSFASSFDCGGLSDSWTLTKRMEHIAVAQGLEGVSTECANLLNNGLDVYLKRLIRSCIEMVGARSGHEPIKHPAFKQHPHGKIINGMLPGHHLQMQSMQEQRTPWPISLLDFKVAMELNPQQLGEDWPLLLEKICMHSFEE</sequence>
<evidence type="ECO:0000256" key="2">
    <source>
        <dbReference type="ARBA" id="ARBA00023015"/>
    </source>
</evidence>
<feature type="region of interest" description="Disordered" evidence="5">
    <location>
        <begin position="99"/>
        <end position="127"/>
    </location>
</feature>
<dbReference type="OrthoDB" id="10264870at2759"/>
<comment type="subcellular location">
    <subcellularLocation>
        <location evidence="1">Nucleus</location>
    </subcellularLocation>
</comment>
<dbReference type="InterPro" id="IPR024738">
    <property type="entry name" value="Hfi1/Tada1"/>
</dbReference>
<reference evidence="6 7" key="1">
    <citation type="submission" date="2020-04" db="EMBL/GenBank/DDBJ databases">
        <title>Plant Genome Project.</title>
        <authorList>
            <person name="Zhang R.-G."/>
        </authorList>
    </citation>
    <scope>NUCLEOTIDE SEQUENCE [LARGE SCALE GENOMIC DNA]</scope>
    <source>
        <strain evidence="6">YNK0</strain>
        <tissue evidence="6">Leaf</tissue>
    </source>
</reference>
<evidence type="ECO:0000256" key="5">
    <source>
        <dbReference type="SAM" id="MobiDB-lite"/>
    </source>
</evidence>
<dbReference type="PANTHER" id="PTHR21277:SF5">
    <property type="entry name" value="TRANSCRIPTIONAL ADAPTER 1"/>
    <property type="match status" value="1"/>
</dbReference>
<dbReference type="GO" id="GO:0000124">
    <property type="term" value="C:SAGA complex"/>
    <property type="evidence" value="ECO:0007669"/>
    <property type="project" value="UniProtKB-ARBA"/>
</dbReference>
<feature type="compositionally biased region" description="Polar residues" evidence="5">
    <location>
        <begin position="148"/>
        <end position="163"/>
    </location>
</feature>
<dbReference type="PANTHER" id="PTHR21277">
    <property type="entry name" value="TRANSCRIPTIONAL ADAPTER 1"/>
    <property type="match status" value="1"/>
</dbReference>
<keyword evidence="4" id="KW-0539">Nucleus</keyword>
<organism evidence="6 7">
    <name type="scientific">Tetracentron sinense</name>
    <name type="common">Spur-leaf</name>
    <dbReference type="NCBI Taxonomy" id="13715"/>
    <lineage>
        <taxon>Eukaryota</taxon>
        <taxon>Viridiplantae</taxon>
        <taxon>Streptophyta</taxon>
        <taxon>Embryophyta</taxon>
        <taxon>Tracheophyta</taxon>
        <taxon>Spermatophyta</taxon>
        <taxon>Magnoliopsida</taxon>
        <taxon>Trochodendrales</taxon>
        <taxon>Trochodendraceae</taxon>
        <taxon>Tetracentron</taxon>
    </lineage>
</organism>
<keyword evidence="7" id="KW-1185">Reference proteome</keyword>
<feature type="region of interest" description="Disordered" evidence="5">
    <location>
        <begin position="144"/>
        <end position="163"/>
    </location>
</feature>
<dbReference type="GO" id="GO:0005634">
    <property type="term" value="C:nucleus"/>
    <property type="evidence" value="ECO:0007669"/>
    <property type="project" value="UniProtKB-SubCell"/>
</dbReference>
<keyword evidence="2" id="KW-0805">Transcription regulation</keyword>
<evidence type="ECO:0000313" key="7">
    <source>
        <dbReference type="Proteomes" id="UP000655225"/>
    </source>
</evidence>
<dbReference type="Proteomes" id="UP000655225">
    <property type="component" value="Unassembled WGS sequence"/>
</dbReference>
<dbReference type="Pfam" id="PF12767">
    <property type="entry name" value="SAGA-Tad1"/>
    <property type="match status" value="1"/>
</dbReference>
<evidence type="ECO:0000313" key="6">
    <source>
        <dbReference type="EMBL" id="KAF8400267.1"/>
    </source>
</evidence>